<dbReference type="PANTHER" id="PTHR14958:SF29">
    <property type="entry name" value="INSOMNIAC, ISOFORM B"/>
    <property type="match status" value="1"/>
</dbReference>
<feature type="domain" description="BTB" evidence="1">
    <location>
        <begin position="31"/>
        <end position="131"/>
    </location>
</feature>
<dbReference type="Gene3D" id="3.30.70.2000">
    <property type="match status" value="1"/>
</dbReference>
<dbReference type="AlphaFoldDB" id="A0A0V1C1U4"/>
<dbReference type="PANTHER" id="PTHR14958">
    <property type="entry name" value="POTASSIUM CHANNEL TETRAMERISATION DOMAIN CONTAINING PROTEIN"/>
    <property type="match status" value="1"/>
</dbReference>
<dbReference type="Proteomes" id="UP000054776">
    <property type="component" value="Unassembled WGS sequence"/>
</dbReference>
<sequence length="205" mass="23562">LEFFVFFLKKMLTETVAQNNESTFSMKTGGRWVRLNVGGRTFLTTRQTINRFPDSFLSSLCEGLLPSDMDSENAYLIDRNPDYFTPVLDYLRHGKLIISKHLSEEGVLEEAEFYNLPGLIQLCKERIAHRDQHNSKNKFVYRALQCNDREVASLLSSMSDGWKLKQLVQLSTDSCYGPGTEYLCIVSKNYRESSPSLFSKTDDQK</sequence>
<dbReference type="InterPro" id="IPR000210">
    <property type="entry name" value="BTB/POZ_dom"/>
</dbReference>
<dbReference type="STRING" id="6334.A0A0V1C1U4"/>
<comment type="caution">
    <text evidence="2">The sequence shown here is derived from an EMBL/GenBank/DDBJ whole genome shotgun (WGS) entry which is preliminary data.</text>
</comment>
<dbReference type="Gene3D" id="6.10.140.750">
    <property type="match status" value="1"/>
</dbReference>
<dbReference type="FunCoup" id="A0A0V1C1U4">
    <property type="interactions" value="781"/>
</dbReference>
<proteinExistence type="predicted"/>
<evidence type="ECO:0000259" key="1">
    <source>
        <dbReference type="SMART" id="SM00225"/>
    </source>
</evidence>
<reference evidence="2 3" key="1">
    <citation type="submission" date="2015-01" db="EMBL/GenBank/DDBJ databases">
        <title>Evolution of Trichinella species and genotypes.</title>
        <authorList>
            <person name="Korhonen P.K."/>
            <person name="Edoardo P."/>
            <person name="Giuseppe L.R."/>
            <person name="Gasser R.B."/>
        </authorList>
    </citation>
    <scope>NUCLEOTIDE SEQUENCE [LARGE SCALE GENOMIC DNA]</scope>
    <source>
        <strain evidence="2">ISS3</strain>
    </source>
</reference>
<organism evidence="2 3">
    <name type="scientific">Trichinella spiralis</name>
    <name type="common">Trichina worm</name>
    <dbReference type="NCBI Taxonomy" id="6334"/>
    <lineage>
        <taxon>Eukaryota</taxon>
        <taxon>Metazoa</taxon>
        <taxon>Ecdysozoa</taxon>
        <taxon>Nematoda</taxon>
        <taxon>Enoplea</taxon>
        <taxon>Dorylaimia</taxon>
        <taxon>Trichinellida</taxon>
        <taxon>Trichinellidae</taxon>
        <taxon>Trichinella</taxon>
    </lineage>
</organism>
<evidence type="ECO:0000313" key="3">
    <source>
        <dbReference type="Proteomes" id="UP000054776"/>
    </source>
</evidence>
<evidence type="ECO:0000313" key="2">
    <source>
        <dbReference type="EMBL" id="KRY43206.1"/>
    </source>
</evidence>
<dbReference type="SMART" id="SM00225">
    <property type="entry name" value="BTB"/>
    <property type="match status" value="1"/>
</dbReference>
<accession>A0A0V1C1U4</accession>
<dbReference type="GO" id="GO:0005737">
    <property type="term" value="C:cytoplasm"/>
    <property type="evidence" value="ECO:0007669"/>
    <property type="project" value="TreeGrafter"/>
</dbReference>
<dbReference type="EMBL" id="JYDH01000002">
    <property type="protein sequence ID" value="KRY43206.1"/>
    <property type="molecule type" value="Genomic_DNA"/>
</dbReference>
<protein>
    <submittedName>
        <fullName evidence="2">BTB/POZ domain-containing protein KCTD5</fullName>
    </submittedName>
</protein>
<dbReference type="OrthoDB" id="435980at2759"/>
<gene>
    <name evidence="2" type="primary">KCTD5</name>
    <name evidence="2" type="ORF">T01_339</name>
</gene>
<keyword evidence="3" id="KW-1185">Reference proteome</keyword>
<dbReference type="GO" id="GO:0031463">
    <property type="term" value="C:Cul3-RING ubiquitin ligase complex"/>
    <property type="evidence" value="ECO:0007669"/>
    <property type="project" value="TreeGrafter"/>
</dbReference>
<dbReference type="InterPro" id="IPR011333">
    <property type="entry name" value="SKP1/BTB/POZ_sf"/>
</dbReference>
<name>A0A0V1C1U4_TRISP</name>
<dbReference type="Pfam" id="PF02214">
    <property type="entry name" value="BTB_2"/>
    <property type="match status" value="1"/>
</dbReference>
<dbReference type="GO" id="GO:0097602">
    <property type="term" value="F:cullin family protein binding"/>
    <property type="evidence" value="ECO:0007669"/>
    <property type="project" value="TreeGrafter"/>
</dbReference>
<dbReference type="InterPro" id="IPR003131">
    <property type="entry name" value="T1-type_BTB"/>
</dbReference>
<dbReference type="GO" id="GO:0043161">
    <property type="term" value="P:proteasome-mediated ubiquitin-dependent protein catabolic process"/>
    <property type="evidence" value="ECO:0007669"/>
    <property type="project" value="TreeGrafter"/>
</dbReference>
<feature type="non-terminal residue" evidence="2">
    <location>
        <position position="1"/>
    </location>
</feature>
<dbReference type="InParanoid" id="A0A0V1C1U4"/>
<dbReference type="Gene3D" id="3.30.710.10">
    <property type="entry name" value="Potassium Channel Kv1.1, Chain A"/>
    <property type="match status" value="1"/>
</dbReference>
<dbReference type="GO" id="GO:0051260">
    <property type="term" value="P:protein homooligomerization"/>
    <property type="evidence" value="ECO:0007669"/>
    <property type="project" value="InterPro"/>
</dbReference>
<dbReference type="FunFam" id="3.30.710.10:FF:000005">
    <property type="entry name" value="Potassium channel tetramerization domain-containing 17"/>
    <property type="match status" value="1"/>
</dbReference>
<dbReference type="SUPFAM" id="SSF54695">
    <property type="entry name" value="POZ domain"/>
    <property type="match status" value="1"/>
</dbReference>